<dbReference type="CDD" id="cd01563">
    <property type="entry name" value="Thr-synth_1"/>
    <property type="match status" value="1"/>
</dbReference>
<dbReference type="NCBIfam" id="NF006050">
    <property type="entry name" value="PRK08197.1"/>
    <property type="match status" value="1"/>
</dbReference>
<dbReference type="NCBIfam" id="TIGR00260">
    <property type="entry name" value="thrC"/>
    <property type="match status" value="1"/>
</dbReference>
<evidence type="ECO:0000256" key="11">
    <source>
        <dbReference type="NCBIfam" id="TIGR00260"/>
    </source>
</evidence>
<dbReference type="EC" id="4.2.3.1" evidence="4 11"/>
<evidence type="ECO:0000256" key="10">
    <source>
        <dbReference type="ARBA" id="ARBA00049144"/>
    </source>
</evidence>
<dbReference type="Gene3D" id="3.40.50.1100">
    <property type="match status" value="2"/>
</dbReference>
<comment type="similarity">
    <text evidence="3">Belongs to the threonine synthase family.</text>
</comment>
<evidence type="ECO:0000313" key="14">
    <source>
        <dbReference type="EMBL" id="NIJ67538.1"/>
    </source>
</evidence>
<dbReference type="InterPro" id="IPR036052">
    <property type="entry name" value="TrpB-like_PALP_sf"/>
</dbReference>
<dbReference type="FunFam" id="3.40.50.1100:FF:000055">
    <property type="entry name" value="Threonine synthase"/>
    <property type="match status" value="1"/>
</dbReference>
<proteinExistence type="inferred from homology"/>
<comment type="catalytic activity">
    <reaction evidence="10">
        <text>O-phospho-L-homoserine + H2O = L-threonine + phosphate</text>
        <dbReference type="Rhea" id="RHEA:10840"/>
        <dbReference type="ChEBI" id="CHEBI:15377"/>
        <dbReference type="ChEBI" id="CHEBI:43474"/>
        <dbReference type="ChEBI" id="CHEBI:57590"/>
        <dbReference type="ChEBI" id="CHEBI:57926"/>
        <dbReference type="EC" id="4.2.3.1"/>
    </reaction>
</comment>
<dbReference type="UniPathway" id="UPA00050">
    <property type="reaction ID" value="UER00065"/>
</dbReference>
<keyword evidence="9 14" id="KW-0456">Lyase</keyword>
<dbReference type="SUPFAM" id="SSF53686">
    <property type="entry name" value="Tryptophan synthase beta subunit-like PLP-dependent enzymes"/>
    <property type="match status" value="1"/>
</dbReference>
<evidence type="ECO:0000256" key="12">
    <source>
        <dbReference type="PIRSR" id="PIRSR604450-51"/>
    </source>
</evidence>
<dbReference type="InterPro" id="IPR050147">
    <property type="entry name" value="Ser/Thr_Dehydratase"/>
</dbReference>
<dbReference type="PANTHER" id="PTHR48078">
    <property type="entry name" value="THREONINE DEHYDRATASE, MITOCHONDRIAL-RELATED"/>
    <property type="match status" value="1"/>
</dbReference>
<keyword evidence="8 12" id="KW-0663">Pyridoxal phosphate</keyword>
<evidence type="ECO:0000256" key="7">
    <source>
        <dbReference type="ARBA" id="ARBA00022697"/>
    </source>
</evidence>
<evidence type="ECO:0000256" key="8">
    <source>
        <dbReference type="ARBA" id="ARBA00022898"/>
    </source>
</evidence>
<evidence type="ECO:0000256" key="3">
    <source>
        <dbReference type="ARBA" id="ARBA00005517"/>
    </source>
</evidence>
<evidence type="ECO:0000259" key="13">
    <source>
        <dbReference type="Pfam" id="PF00291"/>
    </source>
</evidence>
<evidence type="ECO:0000256" key="4">
    <source>
        <dbReference type="ARBA" id="ARBA00013028"/>
    </source>
</evidence>
<dbReference type="GO" id="GO:0006567">
    <property type="term" value="P:L-threonine catabolic process"/>
    <property type="evidence" value="ECO:0007669"/>
    <property type="project" value="TreeGrafter"/>
</dbReference>
<dbReference type="RefSeq" id="WP_167301633.1">
    <property type="nucleotide sequence ID" value="NZ_JAASQV010000008.1"/>
</dbReference>
<dbReference type="GO" id="GO:0009097">
    <property type="term" value="P:isoleucine biosynthetic process"/>
    <property type="evidence" value="ECO:0007669"/>
    <property type="project" value="TreeGrafter"/>
</dbReference>
<feature type="domain" description="Tryptophan synthase beta chain-like PALP" evidence="13">
    <location>
        <begin position="83"/>
        <end position="387"/>
    </location>
</feature>
<gene>
    <name evidence="14" type="ORF">FHR20_004524</name>
</gene>
<evidence type="ECO:0000256" key="9">
    <source>
        <dbReference type="ARBA" id="ARBA00023239"/>
    </source>
</evidence>
<evidence type="ECO:0000256" key="5">
    <source>
        <dbReference type="ARBA" id="ARBA00018679"/>
    </source>
</evidence>
<dbReference type="PANTHER" id="PTHR48078:SF6">
    <property type="entry name" value="L-THREONINE DEHYDRATASE CATABOLIC TDCB"/>
    <property type="match status" value="1"/>
</dbReference>
<dbReference type="InterPro" id="IPR001926">
    <property type="entry name" value="TrpB-like_PALP"/>
</dbReference>
<protein>
    <recommendedName>
        <fullName evidence="5 11">Threonine synthase</fullName>
        <ecNumber evidence="4 11">4.2.3.1</ecNumber>
    </recommendedName>
</protein>
<evidence type="ECO:0000256" key="2">
    <source>
        <dbReference type="ARBA" id="ARBA00004979"/>
    </source>
</evidence>
<reference evidence="14 15" key="1">
    <citation type="submission" date="2020-03" db="EMBL/GenBank/DDBJ databases">
        <title>Genomic Encyclopedia of Type Strains, Phase IV (KMG-IV): sequencing the most valuable type-strain genomes for metagenomic binning, comparative biology and taxonomic classification.</title>
        <authorList>
            <person name="Goeker M."/>
        </authorList>
    </citation>
    <scope>NUCLEOTIDE SEQUENCE [LARGE SCALE GENOMIC DNA]</scope>
    <source>
        <strain evidence="14 15">DSM 4733</strain>
    </source>
</reference>
<accession>A0A7X5V4C5</accession>
<evidence type="ECO:0000313" key="15">
    <source>
        <dbReference type="Proteomes" id="UP000564677"/>
    </source>
</evidence>
<sequence>MRHDANLTTDRPTFVTHLECSMTGERYEADQLHGLSRAGRPLLVRYDLAGVQAALPREALAGRPAGLWKYRELLPVRRTENLVSLGEIATPILPLDRLAREAGAAHLWVKDEGRLPTGSFKARGLVMAIAMAKELGVSTIAMPTNGNAGAAAAAYASRVGIESVIFCPADTPEVNVREIAAQGARVYRVNGLIDDCGKLVGRGAKERGWFDLSTLKEPYRIEGKKTMGLELAEQLDWELPDAIFYPTGGGTGLIGMWKAFAEMEALGWIGAKRPRMIAVQAEGCAPMVRAFEAGERHATRWEDAHTIAMGIRVPQAVGDFLILDAVRESGGVAMAVSDESIARAVDDAARQDGLLLCPEGGATLAAWRKALAEGLVSPEEKVVLFNCATGLKYPLADQSKMLDKDGPIDFGAL</sequence>
<dbReference type="GO" id="GO:0003941">
    <property type="term" value="F:L-serine ammonia-lyase activity"/>
    <property type="evidence" value="ECO:0007669"/>
    <property type="project" value="TreeGrafter"/>
</dbReference>
<dbReference type="AlphaFoldDB" id="A0A7X5V4C5"/>
<dbReference type="GO" id="GO:0004794">
    <property type="term" value="F:threonine deaminase activity"/>
    <property type="evidence" value="ECO:0007669"/>
    <property type="project" value="TreeGrafter"/>
</dbReference>
<dbReference type="InterPro" id="IPR000634">
    <property type="entry name" value="Ser/Thr_deHydtase_PyrdxlP-BS"/>
</dbReference>
<dbReference type="Pfam" id="PF00291">
    <property type="entry name" value="PALP"/>
    <property type="match status" value="1"/>
</dbReference>
<comment type="pathway">
    <text evidence="2">Amino-acid biosynthesis; L-threonine biosynthesis; L-threonine from L-aspartate: step 5/5.</text>
</comment>
<comment type="caution">
    <text evidence="14">The sequence shown here is derived from an EMBL/GenBank/DDBJ whole genome shotgun (WGS) entry which is preliminary data.</text>
</comment>
<name>A0A7X5V4C5_9SPHN</name>
<dbReference type="Proteomes" id="UP000564677">
    <property type="component" value="Unassembled WGS sequence"/>
</dbReference>
<dbReference type="GO" id="GO:0030170">
    <property type="term" value="F:pyridoxal phosphate binding"/>
    <property type="evidence" value="ECO:0007669"/>
    <property type="project" value="InterPro"/>
</dbReference>
<dbReference type="InterPro" id="IPR004450">
    <property type="entry name" value="Thr_synthase-like"/>
</dbReference>
<dbReference type="GO" id="GO:0009088">
    <property type="term" value="P:threonine biosynthetic process"/>
    <property type="evidence" value="ECO:0007669"/>
    <property type="project" value="UniProtKB-UniRule"/>
</dbReference>
<dbReference type="GO" id="GO:0004795">
    <property type="term" value="F:threonine synthase activity"/>
    <property type="evidence" value="ECO:0007669"/>
    <property type="project" value="UniProtKB-UniRule"/>
</dbReference>
<dbReference type="GO" id="GO:0006565">
    <property type="term" value="P:L-serine catabolic process"/>
    <property type="evidence" value="ECO:0007669"/>
    <property type="project" value="TreeGrafter"/>
</dbReference>
<keyword evidence="7" id="KW-0791">Threonine biosynthesis</keyword>
<comment type="cofactor">
    <cofactor evidence="1 12">
        <name>pyridoxal 5'-phosphate</name>
        <dbReference type="ChEBI" id="CHEBI:597326"/>
    </cofactor>
</comment>
<organism evidence="14 15">
    <name type="scientific">Sphingomonas leidyi</name>
    <dbReference type="NCBI Taxonomy" id="68569"/>
    <lineage>
        <taxon>Bacteria</taxon>
        <taxon>Pseudomonadati</taxon>
        <taxon>Pseudomonadota</taxon>
        <taxon>Alphaproteobacteria</taxon>
        <taxon>Sphingomonadales</taxon>
        <taxon>Sphingomonadaceae</taxon>
        <taxon>Sphingomonas</taxon>
    </lineage>
</organism>
<dbReference type="PROSITE" id="PS00165">
    <property type="entry name" value="DEHYDRATASE_SER_THR"/>
    <property type="match status" value="1"/>
</dbReference>
<evidence type="ECO:0000256" key="6">
    <source>
        <dbReference type="ARBA" id="ARBA00022605"/>
    </source>
</evidence>
<evidence type="ECO:0000256" key="1">
    <source>
        <dbReference type="ARBA" id="ARBA00001933"/>
    </source>
</evidence>
<feature type="modified residue" description="N6-(pyridoxal phosphate)lysine" evidence="12">
    <location>
        <position position="121"/>
    </location>
</feature>
<keyword evidence="6" id="KW-0028">Amino-acid biosynthesis</keyword>
<dbReference type="EMBL" id="JAASQV010000008">
    <property type="protein sequence ID" value="NIJ67538.1"/>
    <property type="molecule type" value="Genomic_DNA"/>
</dbReference>
<keyword evidence="15" id="KW-1185">Reference proteome</keyword>